<feature type="chain" id="PRO_5014669481" evidence="1">
    <location>
        <begin position="26"/>
        <end position="76"/>
    </location>
</feature>
<keyword evidence="1" id="KW-0732">Signal</keyword>
<accession>A0A2M3ZQY2</accession>
<organism evidence="2">
    <name type="scientific">Anopheles braziliensis</name>
    <dbReference type="NCBI Taxonomy" id="58242"/>
    <lineage>
        <taxon>Eukaryota</taxon>
        <taxon>Metazoa</taxon>
        <taxon>Ecdysozoa</taxon>
        <taxon>Arthropoda</taxon>
        <taxon>Hexapoda</taxon>
        <taxon>Insecta</taxon>
        <taxon>Pterygota</taxon>
        <taxon>Neoptera</taxon>
        <taxon>Endopterygota</taxon>
        <taxon>Diptera</taxon>
        <taxon>Nematocera</taxon>
        <taxon>Culicoidea</taxon>
        <taxon>Culicidae</taxon>
        <taxon>Anophelinae</taxon>
        <taxon>Anopheles</taxon>
    </lineage>
</organism>
<feature type="signal peptide" evidence="1">
    <location>
        <begin position="1"/>
        <end position="25"/>
    </location>
</feature>
<sequence>MRSVCLLLLLLLLLQMMLMIDKILAKRFLCRCTHRGGQGVRLREPLARWLTTTGTTVQCQWLVPSCCKRSSVRRYR</sequence>
<evidence type="ECO:0000256" key="1">
    <source>
        <dbReference type="SAM" id="SignalP"/>
    </source>
</evidence>
<proteinExistence type="predicted"/>
<reference evidence="2" key="1">
    <citation type="submission" date="2018-01" db="EMBL/GenBank/DDBJ databases">
        <title>An insight into the sialome of Amazonian anophelines.</title>
        <authorList>
            <person name="Ribeiro J.M."/>
            <person name="Scarpassa V."/>
            <person name="Calvo E."/>
        </authorList>
    </citation>
    <scope>NUCLEOTIDE SEQUENCE</scope>
    <source>
        <tissue evidence="2">Salivary glands</tissue>
    </source>
</reference>
<dbReference type="AlphaFoldDB" id="A0A2M3ZQY2"/>
<dbReference type="EMBL" id="GGFM01010099">
    <property type="protein sequence ID" value="MBW30850.1"/>
    <property type="molecule type" value="Transcribed_RNA"/>
</dbReference>
<name>A0A2M3ZQY2_9DIPT</name>
<protein>
    <submittedName>
        <fullName evidence="2">Putative secreted peptide</fullName>
    </submittedName>
</protein>
<evidence type="ECO:0000313" key="2">
    <source>
        <dbReference type="EMBL" id="MBW30850.1"/>
    </source>
</evidence>